<feature type="transmembrane region" description="Helical" evidence="2">
    <location>
        <begin position="51"/>
        <end position="73"/>
    </location>
</feature>
<gene>
    <name evidence="3" type="ORF">C0Q70_14997</name>
</gene>
<dbReference type="EMBL" id="PZQS01000009">
    <property type="protein sequence ID" value="PVD24514.1"/>
    <property type="molecule type" value="Genomic_DNA"/>
</dbReference>
<reference evidence="3 4" key="1">
    <citation type="submission" date="2018-04" db="EMBL/GenBank/DDBJ databases">
        <title>The genome of golden apple snail Pomacea canaliculata provides insight into stress tolerance and invasive adaptation.</title>
        <authorList>
            <person name="Liu C."/>
            <person name="Liu B."/>
            <person name="Ren Y."/>
            <person name="Zhang Y."/>
            <person name="Wang H."/>
            <person name="Li S."/>
            <person name="Jiang F."/>
            <person name="Yin L."/>
            <person name="Zhang G."/>
            <person name="Qian W."/>
            <person name="Fan W."/>
        </authorList>
    </citation>
    <scope>NUCLEOTIDE SEQUENCE [LARGE SCALE GENOMIC DNA]</scope>
    <source>
        <strain evidence="3">SZHN2017</strain>
        <tissue evidence="3">Muscle</tissue>
    </source>
</reference>
<accession>A0A2T7NTN2</accession>
<evidence type="ECO:0008006" key="5">
    <source>
        <dbReference type="Google" id="ProtNLM"/>
    </source>
</evidence>
<dbReference type="Proteomes" id="UP000245119">
    <property type="component" value="Linkage Group LG9"/>
</dbReference>
<keyword evidence="2" id="KW-1133">Transmembrane helix</keyword>
<evidence type="ECO:0000313" key="3">
    <source>
        <dbReference type="EMBL" id="PVD24514.1"/>
    </source>
</evidence>
<evidence type="ECO:0000256" key="2">
    <source>
        <dbReference type="SAM" id="Phobius"/>
    </source>
</evidence>
<protein>
    <recommendedName>
        <fullName evidence="5">Cysteine and tyrosine-rich protein 1</fullName>
    </recommendedName>
</protein>
<dbReference type="AlphaFoldDB" id="A0A2T7NTN2"/>
<organism evidence="3 4">
    <name type="scientific">Pomacea canaliculata</name>
    <name type="common">Golden apple snail</name>
    <dbReference type="NCBI Taxonomy" id="400727"/>
    <lineage>
        <taxon>Eukaryota</taxon>
        <taxon>Metazoa</taxon>
        <taxon>Spiralia</taxon>
        <taxon>Lophotrochozoa</taxon>
        <taxon>Mollusca</taxon>
        <taxon>Gastropoda</taxon>
        <taxon>Caenogastropoda</taxon>
        <taxon>Architaenioglossa</taxon>
        <taxon>Ampullarioidea</taxon>
        <taxon>Ampullariidae</taxon>
        <taxon>Pomacea</taxon>
    </lineage>
</organism>
<sequence length="171" mass="17108">MAAGTPAQPTSAPQRRLATLPSGTAQNGGRRALHLGGGLCSSGSFGSVGGIVGGVIGGLLLIVIIVTVACCLAKKQAYRGRVIGAATIAATSNVTVVQTTTTSGVQQYPGMYSYGPFGGSAPPPPPSLQPLPSYYSSSSQGIAAPAMPAYAFPPTYSTAPGYTPFVKAPNY</sequence>
<keyword evidence="2" id="KW-0812">Transmembrane</keyword>
<keyword evidence="2" id="KW-0472">Membrane</keyword>
<keyword evidence="4" id="KW-1185">Reference proteome</keyword>
<name>A0A2T7NTN2_POMCA</name>
<comment type="caution">
    <text evidence="3">The sequence shown here is derived from an EMBL/GenBank/DDBJ whole genome shotgun (WGS) entry which is preliminary data.</text>
</comment>
<feature type="region of interest" description="Disordered" evidence="1">
    <location>
        <begin position="1"/>
        <end position="26"/>
    </location>
</feature>
<evidence type="ECO:0000313" key="4">
    <source>
        <dbReference type="Proteomes" id="UP000245119"/>
    </source>
</evidence>
<proteinExistence type="predicted"/>
<evidence type="ECO:0000256" key="1">
    <source>
        <dbReference type="SAM" id="MobiDB-lite"/>
    </source>
</evidence>